<gene>
    <name evidence="4" type="ORF">SCF082_LOCUS33678</name>
</gene>
<keyword evidence="5" id="KW-1185">Reference proteome</keyword>
<protein>
    <submittedName>
        <fullName evidence="4">Uncharacterized protein</fullName>
    </submittedName>
</protein>
<comment type="caution">
    <text evidence="4">The sequence shown here is derived from an EMBL/GenBank/DDBJ whole genome shotgun (WGS) entry which is preliminary data.</text>
</comment>
<proteinExistence type="predicted"/>
<evidence type="ECO:0000256" key="1">
    <source>
        <dbReference type="SAM" id="MobiDB-lite"/>
    </source>
</evidence>
<evidence type="ECO:0000256" key="2">
    <source>
        <dbReference type="SAM" id="Phobius"/>
    </source>
</evidence>
<evidence type="ECO:0000256" key="3">
    <source>
        <dbReference type="SAM" id="SignalP"/>
    </source>
</evidence>
<dbReference type="Proteomes" id="UP001642464">
    <property type="component" value="Unassembled WGS sequence"/>
</dbReference>
<dbReference type="EMBL" id="CAXAMM010030113">
    <property type="protein sequence ID" value="CAK9066000.1"/>
    <property type="molecule type" value="Genomic_DNA"/>
</dbReference>
<keyword evidence="2" id="KW-0812">Transmembrane</keyword>
<evidence type="ECO:0000313" key="5">
    <source>
        <dbReference type="Proteomes" id="UP001642464"/>
    </source>
</evidence>
<keyword evidence="2" id="KW-0472">Membrane</keyword>
<sequence>MASGRCVGSISGMVMMFLLGNVLLLLALELVVPEMEGEVPEDGRRLQYYRRNQFFPGLNLLIIFVFWLVVACVSIPGSVLYWNLYIKPTHEKYLPSTVVVPDDLRGDFRYGLCDCGEDGRSCGTCLSFLVCPWCTMGDLWYRAGYAHAVYKSPPPMQDCNGHQFFVACAGCCLLGQVADCFAPCVLAALTSGLGWFNPGHNGGMGSVIPFRTRFGIPTSSETFCSDCCTWCWCFSCQATREYRQINALLERPMQTYDPTGQNVVVGQAVMVQHPNISVAQGKVVESHPPTTSVPHQIDQSNAPTQEVIAA</sequence>
<keyword evidence="2" id="KW-1133">Transmembrane helix</keyword>
<organism evidence="4 5">
    <name type="scientific">Durusdinium trenchii</name>
    <dbReference type="NCBI Taxonomy" id="1381693"/>
    <lineage>
        <taxon>Eukaryota</taxon>
        <taxon>Sar</taxon>
        <taxon>Alveolata</taxon>
        <taxon>Dinophyceae</taxon>
        <taxon>Suessiales</taxon>
        <taxon>Symbiodiniaceae</taxon>
        <taxon>Durusdinium</taxon>
    </lineage>
</organism>
<keyword evidence="3" id="KW-0732">Signal</keyword>
<name>A0ABP0NQD1_9DINO</name>
<feature type="transmembrane region" description="Helical" evidence="2">
    <location>
        <begin position="57"/>
        <end position="82"/>
    </location>
</feature>
<feature type="region of interest" description="Disordered" evidence="1">
    <location>
        <begin position="284"/>
        <end position="310"/>
    </location>
</feature>
<accession>A0ABP0NQD1</accession>
<feature type="chain" id="PRO_5045157663" evidence="3">
    <location>
        <begin position="38"/>
        <end position="310"/>
    </location>
</feature>
<feature type="signal peptide" evidence="3">
    <location>
        <begin position="1"/>
        <end position="37"/>
    </location>
</feature>
<feature type="compositionally biased region" description="Polar residues" evidence="1">
    <location>
        <begin position="288"/>
        <end position="304"/>
    </location>
</feature>
<reference evidence="4 5" key="1">
    <citation type="submission" date="2024-02" db="EMBL/GenBank/DDBJ databases">
        <authorList>
            <person name="Chen Y."/>
            <person name="Shah S."/>
            <person name="Dougan E. K."/>
            <person name="Thang M."/>
            <person name="Chan C."/>
        </authorList>
    </citation>
    <scope>NUCLEOTIDE SEQUENCE [LARGE SCALE GENOMIC DNA]</scope>
</reference>
<evidence type="ECO:0000313" key="4">
    <source>
        <dbReference type="EMBL" id="CAK9066000.1"/>
    </source>
</evidence>